<dbReference type="InterPro" id="IPR013549">
    <property type="entry name" value="DUF1731"/>
</dbReference>
<evidence type="ECO:0000313" key="4">
    <source>
        <dbReference type="Proteomes" id="UP001596098"/>
    </source>
</evidence>
<dbReference type="Pfam" id="PF08338">
    <property type="entry name" value="DUF1731"/>
    <property type="match status" value="1"/>
</dbReference>
<accession>A0ABW1QTT0</accession>
<proteinExistence type="predicted"/>
<evidence type="ECO:0000259" key="2">
    <source>
        <dbReference type="Pfam" id="PF08338"/>
    </source>
</evidence>
<gene>
    <name evidence="3" type="ORF">ACFPWU_00935</name>
</gene>
<feature type="domain" description="DUF1731" evidence="2">
    <location>
        <begin position="260"/>
        <end position="300"/>
    </location>
</feature>
<dbReference type="Pfam" id="PF01370">
    <property type="entry name" value="Epimerase"/>
    <property type="match status" value="1"/>
</dbReference>
<dbReference type="EMBL" id="JBHSQI010000001">
    <property type="protein sequence ID" value="MFC6152234.1"/>
    <property type="molecule type" value="Genomic_DNA"/>
</dbReference>
<reference evidence="4" key="1">
    <citation type="journal article" date="2019" name="Int. J. Syst. Evol. Microbiol.">
        <title>The Global Catalogue of Microorganisms (GCM) 10K type strain sequencing project: providing services to taxonomists for standard genome sequencing and annotation.</title>
        <authorList>
            <consortium name="The Broad Institute Genomics Platform"/>
            <consortium name="The Broad Institute Genome Sequencing Center for Infectious Disease"/>
            <person name="Wu L."/>
            <person name="Ma J."/>
        </authorList>
    </citation>
    <scope>NUCLEOTIDE SEQUENCE [LARGE SCALE GENOMIC DNA]</scope>
    <source>
        <strain evidence="4">DFY28</strain>
    </source>
</reference>
<evidence type="ECO:0000259" key="1">
    <source>
        <dbReference type="Pfam" id="PF01370"/>
    </source>
</evidence>
<protein>
    <submittedName>
        <fullName evidence="3">DUF1731 domain-containing protein</fullName>
    </submittedName>
</protein>
<dbReference type="Gene3D" id="3.40.50.720">
    <property type="entry name" value="NAD(P)-binding Rossmann-like Domain"/>
    <property type="match status" value="1"/>
</dbReference>
<sequence length="311" mass="33171">MNPPVERSLTVAVAGSSGFLGTHLRRRLTLRGHTVVRLVRAAPDVTSETREITWSPGEVLDPHALDGIDVVVNLAGSPLIGNPHSRRWAHALMTSRVGSTTTLATAVAARAAHGLSTPALVQGNGISWYGDHDTEALTERSDSRGEALLTRVTRAWQAATEPAVAAGARVCVLRTAVVIDADSMPYRALRPLHRAGLGVRIGDGRQYFPVISLRDWVSAAVRLVEDTDASGVFNMTCPTPPTFTELGNALGEGRRTRLAVPAGLVRRVAGEMGPELVNSVRAHPAALQRLGFTFADPDVTAIVSSARRRAR</sequence>
<dbReference type="PANTHER" id="PTHR11092:SF0">
    <property type="entry name" value="EPIMERASE FAMILY PROTEIN SDR39U1"/>
    <property type="match status" value="1"/>
</dbReference>
<keyword evidence="4" id="KW-1185">Reference proteome</keyword>
<dbReference type="InterPro" id="IPR001509">
    <property type="entry name" value="Epimerase_deHydtase"/>
</dbReference>
<evidence type="ECO:0000313" key="3">
    <source>
        <dbReference type="EMBL" id="MFC6152234.1"/>
    </source>
</evidence>
<dbReference type="PANTHER" id="PTHR11092">
    <property type="entry name" value="SUGAR NUCLEOTIDE EPIMERASE RELATED"/>
    <property type="match status" value="1"/>
</dbReference>
<dbReference type="SUPFAM" id="SSF51735">
    <property type="entry name" value="NAD(P)-binding Rossmann-fold domains"/>
    <property type="match status" value="1"/>
</dbReference>
<feature type="domain" description="NAD-dependent epimerase/dehydratase" evidence="1">
    <location>
        <begin position="11"/>
        <end position="234"/>
    </location>
</feature>
<name>A0ABW1QTT0_9ACTN</name>
<comment type="caution">
    <text evidence="3">The sequence shown here is derived from an EMBL/GenBank/DDBJ whole genome shotgun (WGS) entry which is preliminary data.</text>
</comment>
<dbReference type="Proteomes" id="UP001596098">
    <property type="component" value="Unassembled WGS sequence"/>
</dbReference>
<dbReference type="InterPro" id="IPR036291">
    <property type="entry name" value="NAD(P)-bd_dom_sf"/>
</dbReference>
<organism evidence="3 4">
    <name type="scientific">Nocardioides yefusunii</name>
    <dbReference type="NCBI Taxonomy" id="2500546"/>
    <lineage>
        <taxon>Bacteria</taxon>
        <taxon>Bacillati</taxon>
        <taxon>Actinomycetota</taxon>
        <taxon>Actinomycetes</taxon>
        <taxon>Propionibacteriales</taxon>
        <taxon>Nocardioidaceae</taxon>
        <taxon>Nocardioides</taxon>
    </lineage>
</organism>
<dbReference type="RefSeq" id="WP_128220351.1">
    <property type="nucleotide sequence ID" value="NZ_CP034929.1"/>
</dbReference>